<dbReference type="Gene3D" id="2.30.42.10">
    <property type="match status" value="1"/>
</dbReference>
<dbReference type="PANTHER" id="PTHR43343:SF3">
    <property type="entry name" value="PROTEASE DO-LIKE 8, CHLOROPLASTIC"/>
    <property type="match status" value="1"/>
</dbReference>
<dbReference type="PRINTS" id="PR00834">
    <property type="entry name" value="PROTEASES2C"/>
</dbReference>
<feature type="domain" description="PDZ" evidence="3">
    <location>
        <begin position="289"/>
        <end position="370"/>
    </location>
</feature>
<dbReference type="InterPro" id="IPR001940">
    <property type="entry name" value="Peptidase_S1C"/>
</dbReference>
<dbReference type="InterPro" id="IPR051201">
    <property type="entry name" value="Chloro_Bact_Ser_Proteases"/>
</dbReference>
<proteinExistence type="predicted"/>
<evidence type="ECO:0000256" key="2">
    <source>
        <dbReference type="ARBA" id="ARBA00022801"/>
    </source>
</evidence>
<sequence length="383" mass="40898">MKNFILGALVALMIATSSVGGAILDRVYNWSFLDKYIVRDAGGVVVGETRIISEDDSLSTMLENVGPAVVTVAVKGTRPDRVFFDWNSFGVKQEKGEEFQQDIGSGFIVDAKNGFVVTNRHVVGQDGLEYKVITIEGTEYKVQNIYRDQVNDMAILKIDVNEFPGKKVTQVTMGDSDKLKVGQKAIAIGTALGEFRNTVTIGVVSGLGRGISATDFFAGVVEKIDGLIQTDAAINPGNSGGPLLDTKGEVIGVNTAVAGDGQGVGFALPINVIKEVLTNFNSTGQFERAYFGVKYKLVDKQTAVMNDLPQGAFVVEVVKDSPAEKAGILVEDVIVKFGGEKVAEAKGGLGELVSKHKAGEKISVELWRGEDTKIVSVTLEVSK</sequence>
<dbReference type="InterPro" id="IPR036034">
    <property type="entry name" value="PDZ_sf"/>
</dbReference>
<comment type="caution">
    <text evidence="4">The sequence shown here is derived from an EMBL/GenBank/DDBJ whole genome shotgun (WGS) entry which is preliminary data.</text>
</comment>
<evidence type="ECO:0000313" key="5">
    <source>
        <dbReference type="Proteomes" id="UP000034069"/>
    </source>
</evidence>
<dbReference type="InterPro" id="IPR001478">
    <property type="entry name" value="PDZ"/>
</dbReference>
<dbReference type="GO" id="GO:0006508">
    <property type="term" value="P:proteolysis"/>
    <property type="evidence" value="ECO:0007669"/>
    <property type="project" value="UniProtKB-KW"/>
</dbReference>
<dbReference type="Pfam" id="PF13180">
    <property type="entry name" value="PDZ_2"/>
    <property type="match status" value="1"/>
</dbReference>
<reference evidence="4 5" key="1">
    <citation type="journal article" date="2015" name="Nature">
        <title>rRNA introns, odd ribosomes, and small enigmatic genomes across a large radiation of phyla.</title>
        <authorList>
            <person name="Brown C.T."/>
            <person name="Hug L.A."/>
            <person name="Thomas B.C."/>
            <person name="Sharon I."/>
            <person name="Castelle C.J."/>
            <person name="Singh A."/>
            <person name="Wilkins M.J."/>
            <person name="Williams K.H."/>
            <person name="Banfield J.F."/>
        </authorList>
    </citation>
    <scope>NUCLEOTIDE SEQUENCE [LARGE SCALE GENOMIC DNA]</scope>
</reference>
<dbReference type="InterPro" id="IPR009003">
    <property type="entry name" value="Peptidase_S1_PA"/>
</dbReference>
<dbReference type="SUPFAM" id="SSF50494">
    <property type="entry name" value="Trypsin-like serine proteases"/>
    <property type="match status" value="1"/>
</dbReference>
<dbReference type="Gene3D" id="2.40.10.120">
    <property type="match status" value="1"/>
</dbReference>
<organism evidence="4 5">
    <name type="scientific">Candidatus Collierbacteria bacterium GW2011_GWA1_44_12</name>
    <dbReference type="NCBI Taxonomy" id="1618376"/>
    <lineage>
        <taxon>Bacteria</taxon>
        <taxon>Candidatus Collieribacteriota</taxon>
    </lineage>
</organism>
<dbReference type="SMART" id="SM00228">
    <property type="entry name" value="PDZ"/>
    <property type="match status" value="1"/>
</dbReference>
<dbReference type="PANTHER" id="PTHR43343">
    <property type="entry name" value="PEPTIDASE S12"/>
    <property type="match status" value="1"/>
</dbReference>
<dbReference type="SUPFAM" id="SSF50156">
    <property type="entry name" value="PDZ domain-like"/>
    <property type="match status" value="1"/>
</dbReference>
<dbReference type="GO" id="GO:0004252">
    <property type="term" value="F:serine-type endopeptidase activity"/>
    <property type="evidence" value="ECO:0007669"/>
    <property type="project" value="InterPro"/>
</dbReference>
<dbReference type="Proteomes" id="UP000034069">
    <property type="component" value="Unassembled WGS sequence"/>
</dbReference>
<evidence type="ECO:0000256" key="1">
    <source>
        <dbReference type="ARBA" id="ARBA00022670"/>
    </source>
</evidence>
<dbReference type="Pfam" id="PF13365">
    <property type="entry name" value="Trypsin_2"/>
    <property type="match status" value="1"/>
</dbReference>
<evidence type="ECO:0000259" key="3">
    <source>
        <dbReference type="SMART" id="SM00228"/>
    </source>
</evidence>
<keyword evidence="1" id="KW-0645">Protease</keyword>
<dbReference type="AlphaFoldDB" id="A0A0G1ITI5"/>
<dbReference type="EMBL" id="LCHN01000022">
    <property type="protein sequence ID" value="KKT35092.1"/>
    <property type="molecule type" value="Genomic_DNA"/>
</dbReference>
<evidence type="ECO:0000313" key="4">
    <source>
        <dbReference type="EMBL" id="KKT35092.1"/>
    </source>
</evidence>
<keyword evidence="2" id="KW-0378">Hydrolase</keyword>
<gene>
    <name evidence="4" type="ORF">UW23_C0022G0002</name>
</gene>
<protein>
    <submittedName>
        <fullName evidence="4">HtrA2 peptidase</fullName>
    </submittedName>
</protein>
<name>A0A0G1ITI5_9BACT</name>
<accession>A0A0G1ITI5</accession>